<name>W7YT83_9BACL</name>
<protein>
    <submittedName>
        <fullName evidence="1">Beta-lactamase class C and other penicillin binding proteins</fullName>
    </submittedName>
</protein>
<keyword evidence="2" id="KW-1185">Reference proteome</keyword>
<dbReference type="InterPro" id="IPR012338">
    <property type="entry name" value="Beta-lactam/transpept-like"/>
</dbReference>
<sequence>MNPDSYGYLWWLLEEGEIFAYLSLGDGGHVICFIPEKDLVVVILLKMFCHDDFQWLFF</sequence>
<dbReference type="SUPFAM" id="SSF56601">
    <property type="entry name" value="beta-lactamase/transpeptidase-like"/>
    <property type="match status" value="1"/>
</dbReference>
<comment type="caution">
    <text evidence="1">The sequence shown here is derived from an EMBL/GenBank/DDBJ whole genome shotgun (WGS) entry which is preliminary data.</text>
</comment>
<evidence type="ECO:0000313" key="2">
    <source>
        <dbReference type="Proteomes" id="UP000019364"/>
    </source>
</evidence>
<evidence type="ECO:0000313" key="1">
    <source>
        <dbReference type="EMBL" id="GAF07836.1"/>
    </source>
</evidence>
<organism evidence="1 2">
    <name type="scientific">Paenibacillus pini JCM 16418</name>
    <dbReference type="NCBI Taxonomy" id="1236976"/>
    <lineage>
        <taxon>Bacteria</taxon>
        <taxon>Bacillati</taxon>
        <taxon>Bacillota</taxon>
        <taxon>Bacilli</taxon>
        <taxon>Bacillales</taxon>
        <taxon>Paenibacillaceae</taxon>
        <taxon>Paenibacillus</taxon>
    </lineage>
</organism>
<gene>
    <name evidence="1" type="ORF">JCM16418_1867</name>
</gene>
<reference evidence="1 2" key="1">
    <citation type="journal article" date="2014" name="Genome Announc.">
        <title>Draft Genome Sequence of Paenibacillus pini JCM 16418T, Isolated from the Rhizosphere of Pine Tree.</title>
        <authorList>
            <person name="Yuki M."/>
            <person name="Oshima K."/>
            <person name="Suda W."/>
            <person name="Oshida Y."/>
            <person name="Kitamura K."/>
            <person name="Iida Y."/>
            <person name="Hattori M."/>
            <person name="Ohkuma M."/>
        </authorList>
    </citation>
    <scope>NUCLEOTIDE SEQUENCE [LARGE SCALE GENOMIC DNA]</scope>
    <source>
        <strain evidence="1 2">JCM 16418</strain>
    </source>
</reference>
<proteinExistence type="predicted"/>
<dbReference type="Proteomes" id="UP000019364">
    <property type="component" value="Unassembled WGS sequence"/>
</dbReference>
<dbReference type="eggNOG" id="COG1680">
    <property type="taxonomic scope" value="Bacteria"/>
</dbReference>
<dbReference type="EMBL" id="BAVZ01000004">
    <property type="protein sequence ID" value="GAF07836.1"/>
    <property type="molecule type" value="Genomic_DNA"/>
</dbReference>
<dbReference type="Gene3D" id="3.40.710.10">
    <property type="entry name" value="DD-peptidase/beta-lactamase superfamily"/>
    <property type="match status" value="1"/>
</dbReference>
<dbReference type="STRING" id="1236976.JCM16418_1867"/>
<dbReference type="AlphaFoldDB" id="W7YT83"/>
<accession>W7YT83</accession>